<protein>
    <recommendedName>
        <fullName evidence="3">DUF4145 domain-containing protein</fullName>
    </recommendedName>
</protein>
<comment type="caution">
    <text evidence="1">The sequence shown here is derived from an EMBL/GenBank/DDBJ whole genome shotgun (WGS) entry which is preliminary data.</text>
</comment>
<sequence>MQTHVLKRIDELVTRGTATIRSQSHEDYWMRDVVASQSWFSSAANSIQQVAPTDSFYRSELDRLVSNENLKGGFPRATMEKMLGLLQSVQLEAQAGLLTKLEDQVVATAFDDFLDHAAQYHKSGKIKEAAVLASAVLEDTVKRIAVKSNIDPVGFSLEPLIDELAKQSVFTAVKAKRLKSFSAVRNHALHAEWDKLDIKDVGAQISALRELLDEHL</sequence>
<name>A0ABX0WHL0_9RHOO</name>
<organism evidence="1 2">
    <name type="scientific">Rhodocyclus gracilis</name>
    <dbReference type="NCBI Taxonomy" id="2929842"/>
    <lineage>
        <taxon>Bacteria</taxon>
        <taxon>Pseudomonadati</taxon>
        <taxon>Pseudomonadota</taxon>
        <taxon>Betaproteobacteria</taxon>
        <taxon>Rhodocyclales</taxon>
        <taxon>Rhodocyclaceae</taxon>
        <taxon>Rhodocyclus</taxon>
    </lineage>
</organism>
<dbReference type="EMBL" id="JAATWB010000004">
    <property type="protein sequence ID" value="NJA89087.1"/>
    <property type="molecule type" value="Genomic_DNA"/>
</dbReference>
<gene>
    <name evidence="1" type="ORF">HCX48_07610</name>
</gene>
<dbReference type="RefSeq" id="WP_167681530.1">
    <property type="nucleotide sequence ID" value="NZ_JAATWB010000004.1"/>
</dbReference>
<accession>A0ABX0WHL0</accession>
<evidence type="ECO:0000313" key="2">
    <source>
        <dbReference type="Proteomes" id="UP000720344"/>
    </source>
</evidence>
<proteinExistence type="predicted"/>
<reference evidence="2" key="1">
    <citation type="submission" date="2020-03" db="EMBL/GenBank/DDBJ databases">
        <title>Whole-genome sequence of the purple nonsulfur bacterium Rhodocyclus tenuis DSM112.</title>
        <authorList>
            <person name="Kyndt J.A."/>
            <person name="Meyer T.E."/>
        </authorList>
    </citation>
    <scope>NUCLEOTIDE SEQUENCE [LARGE SCALE GENOMIC DNA]</scope>
    <source>
        <strain evidence="2">DSM 112</strain>
    </source>
</reference>
<keyword evidence="2" id="KW-1185">Reference proteome</keyword>
<evidence type="ECO:0008006" key="3">
    <source>
        <dbReference type="Google" id="ProtNLM"/>
    </source>
</evidence>
<evidence type="ECO:0000313" key="1">
    <source>
        <dbReference type="EMBL" id="NJA89087.1"/>
    </source>
</evidence>
<dbReference type="Proteomes" id="UP000720344">
    <property type="component" value="Unassembled WGS sequence"/>
</dbReference>